<evidence type="ECO:0000313" key="3">
    <source>
        <dbReference type="Proteomes" id="UP001203945"/>
    </source>
</evidence>
<protein>
    <submittedName>
        <fullName evidence="2">DUF3035 domain-containing protein</fullName>
    </submittedName>
</protein>
<name>A0ABT1MMT0_9RHOB</name>
<sequence length="173" mass="18227">MRLFAPITVTILLLGACSTDQRLMNLDSPSSDGPDEFAILPTRPLELPPDLNVLPAPTPGGTNITDPAPMGDAVAALGGNPGQLAQQGIGASDGALVTYAGRGGVSPGIRQELAEADAAFRARNGRRLLEKLAGTPAYQRAYRTYRLDAQAENERWQRAGARTPTAPPPQTEE</sequence>
<reference evidence="2 3" key="1">
    <citation type="submission" date="2022-03" db="EMBL/GenBank/DDBJ databases">
        <authorList>
            <person name="He Y."/>
        </authorList>
    </citation>
    <scope>NUCLEOTIDE SEQUENCE [LARGE SCALE GENOMIC DNA]</scope>
    <source>
        <strain evidence="2 3">TK19116</strain>
        <plasmid evidence="2">unnamed1</plasmid>
    </source>
</reference>
<evidence type="ECO:0000313" key="2">
    <source>
        <dbReference type="EMBL" id="MCQ0969476.1"/>
    </source>
</evidence>
<keyword evidence="3" id="KW-1185">Reference proteome</keyword>
<feature type="region of interest" description="Disordered" evidence="1">
    <location>
        <begin position="153"/>
        <end position="173"/>
    </location>
</feature>
<dbReference type="Proteomes" id="UP001203945">
    <property type="component" value="Unassembled WGS sequence"/>
</dbReference>
<comment type="caution">
    <text evidence="2">The sequence shown here is derived from an EMBL/GenBank/DDBJ whole genome shotgun (WGS) entry which is preliminary data.</text>
</comment>
<dbReference type="InterPro" id="IPR021395">
    <property type="entry name" value="DUF3035"/>
</dbReference>
<keyword evidence="2" id="KW-0614">Plasmid</keyword>
<dbReference type="EMBL" id="JAKZEU010000001">
    <property type="protein sequence ID" value="MCQ0969476.1"/>
    <property type="molecule type" value="Genomic_DNA"/>
</dbReference>
<dbReference type="PROSITE" id="PS51257">
    <property type="entry name" value="PROKAR_LIPOPROTEIN"/>
    <property type="match status" value="1"/>
</dbReference>
<dbReference type="RefSeq" id="WP_255328428.1">
    <property type="nucleotide sequence ID" value="NZ_JAKZEU010000001.1"/>
</dbReference>
<dbReference type="Pfam" id="PF11233">
    <property type="entry name" value="DUF3035"/>
    <property type="match status" value="1"/>
</dbReference>
<evidence type="ECO:0000256" key="1">
    <source>
        <dbReference type="SAM" id="MobiDB-lite"/>
    </source>
</evidence>
<geneLocation type="plasmid" evidence="2">
    <name>unnamed1</name>
</geneLocation>
<gene>
    <name evidence="2" type="ORF">MLD63_03355</name>
</gene>
<accession>A0ABT1MMT0</accession>
<organism evidence="2 3">
    <name type="scientific">Paracoccus albicereus</name>
    <dbReference type="NCBI Taxonomy" id="2922394"/>
    <lineage>
        <taxon>Bacteria</taxon>
        <taxon>Pseudomonadati</taxon>
        <taxon>Pseudomonadota</taxon>
        <taxon>Alphaproteobacteria</taxon>
        <taxon>Rhodobacterales</taxon>
        <taxon>Paracoccaceae</taxon>
        <taxon>Paracoccus</taxon>
    </lineage>
</organism>
<proteinExistence type="predicted"/>